<keyword evidence="2" id="KW-0472">Membrane</keyword>
<feature type="transmembrane region" description="Helical" evidence="2">
    <location>
        <begin position="12"/>
        <end position="33"/>
    </location>
</feature>
<feature type="transmembrane region" description="Helical" evidence="2">
    <location>
        <begin position="116"/>
        <end position="136"/>
    </location>
</feature>
<name>A0A8T0JBI0_CERPU</name>
<evidence type="ECO:0000256" key="2">
    <source>
        <dbReference type="SAM" id="Phobius"/>
    </source>
</evidence>
<keyword evidence="4" id="KW-1185">Reference proteome</keyword>
<evidence type="ECO:0000313" key="3">
    <source>
        <dbReference type="EMBL" id="KAG0592198.1"/>
    </source>
</evidence>
<evidence type="ECO:0000313" key="4">
    <source>
        <dbReference type="Proteomes" id="UP000822688"/>
    </source>
</evidence>
<dbReference type="Proteomes" id="UP000822688">
    <property type="component" value="Chromosome 1"/>
</dbReference>
<comment type="caution">
    <text evidence="3">The sequence shown here is derived from an EMBL/GenBank/DDBJ whole genome shotgun (WGS) entry which is preliminary data.</text>
</comment>
<feature type="coiled-coil region" evidence="1">
    <location>
        <begin position="178"/>
        <end position="209"/>
    </location>
</feature>
<gene>
    <name evidence="3" type="ORF">KC19_1G233200</name>
</gene>
<dbReference type="AlphaFoldDB" id="A0A8T0JBI0"/>
<keyword evidence="2" id="KW-1133">Transmembrane helix</keyword>
<reference evidence="3" key="1">
    <citation type="submission" date="2020-06" db="EMBL/GenBank/DDBJ databases">
        <title>WGS assembly of Ceratodon purpureus strain R40.</title>
        <authorList>
            <person name="Carey S.B."/>
            <person name="Jenkins J."/>
            <person name="Shu S."/>
            <person name="Lovell J.T."/>
            <person name="Sreedasyam A."/>
            <person name="Maumus F."/>
            <person name="Tiley G.P."/>
            <person name="Fernandez-Pozo N."/>
            <person name="Barry K."/>
            <person name="Chen C."/>
            <person name="Wang M."/>
            <person name="Lipzen A."/>
            <person name="Daum C."/>
            <person name="Saski C.A."/>
            <person name="Payton A.C."/>
            <person name="Mcbreen J.C."/>
            <person name="Conrad R.E."/>
            <person name="Kollar L.M."/>
            <person name="Olsson S."/>
            <person name="Huttunen S."/>
            <person name="Landis J.B."/>
            <person name="Wickett N.J."/>
            <person name="Johnson M.G."/>
            <person name="Rensing S.A."/>
            <person name="Grimwood J."/>
            <person name="Schmutz J."/>
            <person name="Mcdaniel S.F."/>
        </authorList>
    </citation>
    <scope>NUCLEOTIDE SEQUENCE</scope>
    <source>
        <strain evidence="3">R40</strain>
    </source>
</reference>
<dbReference type="EMBL" id="CM026421">
    <property type="protein sequence ID" value="KAG0592198.1"/>
    <property type="molecule type" value="Genomic_DNA"/>
</dbReference>
<accession>A0A8T0JBI0</accession>
<protein>
    <submittedName>
        <fullName evidence="3">Uncharacterized protein</fullName>
    </submittedName>
</protein>
<organism evidence="3 4">
    <name type="scientific">Ceratodon purpureus</name>
    <name type="common">Fire moss</name>
    <name type="synonym">Dicranum purpureum</name>
    <dbReference type="NCBI Taxonomy" id="3225"/>
    <lineage>
        <taxon>Eukaryota</taxon>
        <taxon>Viridiplantae</taxon>
        <taxon>Streptophyta</taxon>
        <taxon>Embryophyta</taxon>
        <taxon>Bryophyta</taxon>
        <taxon>Bryophytina</taxon>
        <taxon>Bryopsida</taxon>
        <taxon>Dicranidae</taxon>
        <taxon>Pseudoditrichales</taxon>
        <taxon>Ditrichaceae</taxon>
        <taxon>Ceratodon</taxon>
    </lineage>
</organism>
<sequence length="228" mass="24944">MLRCCNCNASRPIWVLTCFSIEWISCSLFYYLYVVSLSCRQELCLVFTVAIIELRTQSGLWQSAAVKLLWGTMSRVLVRELGAGRKLLRPRVDVLPRSVSTVAQDAGVQKTGRGGAVGLVAVLGGVAIVGGSYYAMTLQPQPRPLPPATVQNLPPAVPAPVPAAQPPSPFAPPAVSARDELVQRMESLKSELELLRKQKRDKLIDMKKKAIKEDIQTIKSALASFDKQ</sequence>
<keyword evidence="1" id="KW-0175">Coiled coil</keyword>
<evidence type="ECO:0000256" key="1">
    <source>
        <dbReference type="SAM" id="Coils"/>
    </source>
</evidence>
<keyword evidence="2" id="KW-0812">Transmembrane</keyword>
<proteinExistence type="predicted"/>